<accession>A0ABW6IGK6</accession>
<dbReference type="InterPro" id="IPR050927">
    <property type="entry name" value="TRPM"/>
</dbReference>
<evidence type="ECO:0000313" key="2">
    <source>
        <dbReference type="EMBL" id="MFE4107328.1"/>
    </source>
</evidence>
<dbReference type="Proteomes" id="UP001600165">
    <property type="component" value="Unassembled WGS sequence"/>
</dbReference>
<sequence>MQPSFRLVPTAGLATSVVTVQAEEHLSRAVQELGLPLKRRTLVLVGGASKISQEDFNRLQALFVNVLAPLAEQLNMVVVDGGTDAGVMKLIGDARTHNGSSFPLVGVAPIGLVALPSLPMTHPEAVPLEPHHTHCFLIPGSSWGDESPWIARIATAIADGMPSVTVLINGGGITWKDAACSLEENRPIVVISGSGRTADILATALRGDPVEDERAASLVNSGLLQAVELEGEGDYLADVLQAKLTS</sequence>
<reference evidence="2 3" key="1">
    <citation type="submission" date="2024-10" db="EMBL/GenBank/DDBJ databases">
        <authorList>
            <person name="Ratan Roy A."/>
            <person name="Morales Sandoval P.H."/>
            <person name="De Los Santos Villalobos S."/>
            <person name="Chakraborty S."/>
            <person name="Mukherjee J."/>
        </authorList>
    </citation>
    <scope>NUCLEOTIDE SEQUENCE [LARGE SCALE GENOMIC DNA]</scope>
    <source>
        <strain evidence="2 3">S1</strain>
    </source>
</reference>
<evidence type="ECO:0000313" key="3">
    <source>
        <dbReference type="Proteomes" id="UP001600165"/>
    </source>
</evidence>
<evidence type="ECO:0000259" key="1">
    <source>
        <dbReference type="Pfam" id="PF18171"/>
    </source>
</evidence>
<comment type="caution">
    <text evidence="2">The sequence shown here is derived from an EMBL/GenBank/DDBJ whole genome shotgun (WGS) entry which is preliminary data.</text>
</comment>
<protein>
    <recommendedName>
        <fullName evidence="1">LSDAT prokaryote domain-containing protein</fullName>
    </recommendedName>
</protein>
<dbReference type="InterPro" id="IPR041482">
    <property type="entry name" value="LSDAT_prok"/>
</dbReference>
<dbReference type="PANTHER" id="PTHR13800">
    <property type="entry name" value="TRANSIENT RECEPTOR POTENTIAL CATION CHANNEL, SUBFAMILY M, MEMBER 6"/>
    <property type="match status" value="1"/>
</dbReference>
<feature type="domain" description="LSDAT prokaryote" evidence="1">
    <location>
        <begin position="40"/>
        <end position="231"/>
    </location>
</feature>
<keyword evidence="3" id="KW-1185">Reference proteome</keyword>
<dbReference type="PANTHER" id="PTHR13800:SF12">
    <property type="entry name" value="TRANSIENT RECEPTOR POTENTIAL CATION CHANNEL SUBFAMILY M MEMBER-LIKE 2"/>
    <property type="match status" value="1"/>
</dbReference>
<name>A0ABW6IGK6_9CYAN</name>
<dbReference type="EMBL" id="JBHZOL010000085">
    <property type="protein sequence ID" value="MFE4107328.1"/>
    <property type="molecule type" value="Genomic_DNA"/>
</dbReference>
<dbReference type="RefSeq" id="WP_377965930.1">
    <property type="nucleotide sequence ID" value="NZ_JBHZOL010000085.1"/>
</dbReference>
<organism evidence="2 3">
    <name type="scientific">Almyronema epifaneia S1</name>
    <dbReference type="NCBI Taxonomy" id="2991925"/>
    <lineage>
        <taxon>Bacteria</taxon>
        <taxon>Bacillati</taxon>
        <taxon>Cyanobacteriota</taxon>
        <taxon>Cyanophyceae</taxon>
        <taxon>Nodosilineales</taxon>
        <taxon>Nodosilineaceae</taxon>
        <taxon>Almyronema</taxon>
        <taxon>Almyronema epifaneia</taxon>
    </lineage>
</organism>
<dbReference type="Pfam" id="PF18171">
    <property type="entry name" value="LSDAT_prok"/>
    <property type="match status" value="1"/>
</dbReference>
<gene>
    <name evidence="2" type="ORF">ACFVKH_13625</name>
</gene>
<proteinExistence type="predicted"/>